<sequence>MRALAVTAVVLYHLNPAWLPGGYLGVDVFFVISGFLITRLLIAERATTGRISLRQFWIRRARRILSPLLPMLFVTVAATALVDRSMLHALRTEVLGALSFTSNWVQISEHQSYFAKYGPPSLLQHLWSLAVEEQFYVIWPAIVIAVLYWCLRKTRVSGSHAVAIVAGVGALTSATAMAALYQPGTDPSPIYYSTVTHAAGLFTGAVLAVAWPAVEASLLRWSLNGYSLRGALAGVGLFVVALGYWLLDEYGSATYQGGILAVSAACALLIVGAGHGTTTIGRLLSRPSVCWVGARSYGLYLWHWPVFVLGDRILGHRTLMVAAVEVAVAVLLAAGSYRWIERPVLRHGYRAALHAGWRAVRGGRAGRLLVAGAALATSVFVLASLVWAPPPPLTGLDKQLAEALAVQAAQEASAAPTPPLPAVATPAAGTDTAPEPVGPPPGDQISAVGDSVMLASSLALRDRLPGIWIDAVTNRGMQAAPDILASLAANGLLRPVVLLGLGTNGAFPRELLENILETLGPDRKVFLVNLYLHDRPWTDGVNQTLTEVALAHPANVHLIDWQSAVSGHEDLLYDDHIHPQPGAGADLYAETVIEAMIEAEKPAPPPPPVVAPDPVVNVSPGPSPQPSAAPRRDGTAEFGFAAVVLVVLLVMPVTVLARAYAAGLTGFPAAVLPGTPPQVGARDCASAACTLFALPTRARSPPTGFAPVADADPLPKGRGVPRLLVFGEVYADPRR</sequence>
<evidence type="ECO:0000256" key="9">
    <source>
        <dbReference type="SAM" id="Phobius"/>
    </source>
</evidence>
<dbReference type="Proteomes" id="UP000465360">
    <property type="component" value="Unassembled WGS sequence"/>
</dbReference>
<dbReference type="Pfam" id="PF01757">
    <property type="entry name" value="Acyl_transf_3"/>
    <property type="match status" value="1"/>
</dbReference>
<feature type="transmembrane region" description="Helical" evidence="9">
    <location>
        <begin position="638"/>
        <end position="657"/>
    </location>
</feature>
<evidence type="ECO:0000313" key="12">
    <source>
        <dbReference type="Proteomes" id="UP000465360"/>
    </source>
</evidence>
<dbReference type="GO" id="GO:0016747">
    <property type="term" value="F:acyltransferase activity, transferring groups other than amino-acyl groups"/>
    <property type="evidence" value="ECO:0007669"/>
    <property type="project" value="InterPro"/>
</dbReference>
<comment type="caution">
    <text evidence="11">The sequence shown here is derived from an EMBL/GenBank/DDBJ whole genome shotgun (WGS) entry which is preliminary data.</text>
</comment>
<keyword evidence="5 9" id="KW-1133">Transmembrane helix</keyword>
<keyword evidence="4 9" id="KW-0812">Transmembrane</keyword>
<evidence type="ECO:0000256" key="5">
    <source>
        <dbReference type="ARBA" id="ARBA00022989"/>
    </source>
</evidence>
<dbReference type="Gene3D" id="3.40.50.1110">
    <property type="entry name" value="SGNH hydrolase"/>
    <property type="match status" value="1"/>
</dbReference>
<feature type="region of interest" description="Disordered" evidence="8">
    <location>
        <begin position="415"/>
        <end position="445"/>
    </location>
</feature>
<gene>
    <name evidence="11" type="primary">yvhB</name>
    <name evidence="11" type="ORF">MBOU_01940</name>
</gene>
<feature type="transmembrane region" description="Helical" evidence="9">
    <location>
        <begin position="64"/>
        <end position="82"/>
    </location>
</feature>
<feature type="transmembrane region" description="Helical" evidence="9">
    <location>
        <begin position="319"/>
        <end position="340"/>
    </location>
</feature>
<feature type="transmembrane region" description="Helical" evidence="9">
    <location>
        <begin position="226"/>
        <end position="247"/>
    </location>
</feature>
<feature type="transmembrane region" description="Helical" evidence="9">
    <location>
        <begin position="163"/>
        <end position="184"/>
    </location>
</feature>
<protein>
    <submittedName>
        <fullName evidence="11">Acyltransferase</fullName>
    </submittedName>
</protein>
<feature type="transmembrane region" description="Helical" evidence="9">
    <location>
        <begin position="253"/>
        <end position="276"/>
    </location>
</feature>
<dbReference type="InterPro" id="IPR036514">
    <property type="entry name" value="SGNH_hydro_sf"/>
</dbReference>
<dbReference type="SUPFAM" id="SSF52266">
    <property type="entry name" value="SGNH hydrolase"/>
    <property type="match status" value="1"/>
</dbReference>
<feature type="transmembrane region" description="Helical" evidence="9">
    <location>
        <begin position="288"/>
        <end position="307"/>
    </location>
</feature>
<proteinExistence type="predicted"/>
<feature type="region of interest" description="Disordered" evidence="8">
    <location>
        <begin position="603"/>
        <end position="632"/>
    </location>
</feature>
<dbReference type="InterPro" id="IPR050879">
    <property type="entry name" value="Acyltransferase_3"/>
</dbReference>
<dbReference type="PANTHER" id="PTHR23028:SF53">
    <property type="entry name" value="ACYL_TRANSF_3 DOMAIN-CONTAINING PROTEIN"/>
    <property type="match status" value="1"/>
</dbReference>
<evidence type="ECO:0000256" key="6">
    <source>
        <dbReference type="ARBA" id="ARBA00023136"/>
    </source>
</evidence>
<evidence type="ECO:0000259" key="10">
    <source>
        <dbReference type="Pfam" id="PF01757"/>
    </source>
</evidence>
<dbReference type="InterPro" id="IPR002656">
    <property type="entry name" value="Acyl_transf_3_dom"/>
</dbReference>
<dbReference type="AlphaFoldDB" id="A0A7I9YHY5"/>
<comment type="subcellular location">
    <subcellularLocation>
        <location evidence="1">Cell membrane</location>
        <topology evidence="1">Multi-pass membrane protein</topology>
    </subcellularLocation>
</comment>
<keyword evidence="7 11" id="KW-0012">Acyltransferase</keyword>
<evidence type="ECO:0000256" key="1">
    <source>
        <dbReference type="ARBA" id="ARBA00004651"/>
    </source>
</evidence>
<evidence type="ECO:0000256" key="8">
    <source>
        <dbReference type="SAM" id="MobiDB-lite"/>
    </source>
</evidence>
<dbReference type="GO" id="GO:0005886">
    <property type="term" value="C:plasma membrane"/>
    <property type="evidence" value="ECO:0007669"/>
    <property type="project" value="UniProtKB-SubCell"/>
</dbReference>
<dbReference type="EMBL" id="BLKZ01000001">
    <property type="protein sequence ID" value="GFG88152.1"/>
    <property type="molecule type" value="Genomic_DNA"/>
</dbReference>
<keyword evidence="2" id="KW-1003">Cell membrane</keyword>
<accession>A0A7I9YHY5</accession>
<feature type="transmembrane region" description="Helical" evidence="9">
    <location>
        <begin position="26"/>
        <end position="43"/>
    </location>
</feature>
<evidence type="ECO:0000313" key="11">
    <source>
        <dbReference type="EMBL" id="GFG88152.1"/>
    </source>
</evidence>
<keyword evidence="6 9" id="KW-0472">Membrane</keyword>
<dbReference type="CDD" id="cd01840">
    <property type="entry name" value="SGNH_hydrolase_yrhL_like"/>
    <property type="match status" value="1"/>
</dbReference>
<evidence type="ECO:0000256" key="2">
    <source>
        <dbReference type="ARBA" id="ARBA00022475"/>
    </source>
</evidence>
<name>A0A7I9YHY5_MYCBU</name>
<dbReference type="PANTHER" id="PTHR23028">
    <property type="entry name" value="ACETYLTRANSFERASE"/>
    <property type="match status" value="1"/>
</dbReference>
<feature type="transmembrane region" description="Helical" evidence="9">
    <location>
        <begin position="190"/>
        <end position="214"/>
    </location>
</feature>
<evidence type="ECO:0000256" key="3">
    <source>
        <dbReference type="ARBA" id="ARBA00022679"/>
    </source>
</evidence>
<evidence type="ECO:0000256" key="4">
    <source>
        <dbReference type="ARBA" id="ARBA00022692"/>
    </source>
</evidence>
<feature type="transmembrane region" description="Helical" evidence="9">
    <location>
        <begin position="368"/>
        <end position="388"/>
    </location>
</feature>
<feature type="domain" description="Acyltransferase 3" evidence="10">
    <location>
        <begin position="1"/>
        <end position="333"/>
    </location>
</feature>
<organism evidence="11 12">
    <name type="scientific">Mycobacterium bourgelatii</name>
    <dbReference type="NCBI Taxonomy" id="1273442"/>
    <lineage>
        <taxon>Bacteria</taxon>
        <taxon>Bacillati</taxon>
        <taxon>Actinomycetota</taxon>
        <taxon>Actinomycetes</taxon>
        <taxon>Mycobacteriales</taxon>
        <taxon>Mycobacteriaceae</taxon>
        <taxon>Mycobacterium</taxon>
    </lineage>
</organism>
<keyword evidence="12" id="KW-1185">Reference proteome</keyword>
<dbReference type="GO" id="GO:0009103">
    <property type="term" value="P:lipopolysaccharide biosynthetic process"/>
    <property type="evidence" value="ECO:0007669"/>
    <property type="project" value="TreeGrafter"/>
</dbReference>
<feature type="transmembrane region" description="Helical" evidence="9">
    <location>
        <begin position="134"/>
        <end position="151"/>
    </location>
</feature>
<evidence type="ECO:0000256" key="7">
    <source>
        <dbReference type="ARBA" id="ARBA00023315"/>
    </source>
</evidence>
<keyword evidence="3 11" id="KW-0808">Transferase</keyword>
<reference evidence="11 12" key="1">
    <citation type="journal article" date="2019" name="Emerg. Microbes Infect.">
        <title>Comprehensive subspecies identification of 175 nontuberculous mycobacteria species based on 7547 genomic profiles.</title>
        <authorList>
            <person name="Matsumoto Y."/>
            <person name="Kinjo T."/>
            <person name="Motooka D."/>
            <person name="Nabeya D."/>
            <person name="Jung N."/>
            <person name="Uechi K."/>
            <person name="Horii T."/>
            <person name="Iida T."/>
            <person name="Fujita J."/>
            <person name="Nakamura S."/>
        </authorList>
    </citation>
    <scope>NUCLEOTIDE SEQUENCE [LARGE SCALE GENOMIC DNA]</scope>
    <source>
        <strain evidence="11 12">JCM 30725</strain>
    </source>
</reference>